<name>A0A225SPF9_9BURK</name>
<keyword evidence="1" id="KW-0413">Isomerase</keyword>
<dbReference type="RefSeq" id="WP_088756748.1">
    <property type="nucleotide sequence ID" value="NZ_NJGV01000022.1"/>
</dbReference>
<proteinExistence type="predicted"/>
<gene>
    <name evidence="1" type="ORF">CEJ45_19640</name>
</gene>
<organism evidence="1 2">
    <name type="scientific">Herbaspirillum aquaticum</name>
    <dbReference type="NCBI Taxonomy" id="568783"/>
    <lineage>
        <taxon>Bacteria</taxon>
        <taxon>Pseudomonadati</taxon>
        <taxon>Pseudomonadota</taxon>
        <taxon>Betaproteobacteria</taxon>
        <taxon>Burkholderiales</taxon>
        <taxon>Oxalobacteraceae</taxon>
        <taxon>Herbaspirillum</taxon>
    </lineage>
</organism>
<protein>
    <submittedName>
        <fullName evidence="1">Sugar phosphate isomerase</fullName>
    </submittedName>
</protein>
<dbReference type="InterPro" id="IPR036237">
    <property type="entry name" value="Xyl_isomerase-like_sf"/>
</dbReference>
<accession>A0A225SPF9</accession>
<dbReference type="AlphaFoldDB" id="A0A225SPF9"/>
<dbReference type="SUPFAM" id="SSF51658">
    <property type="entry name" value="Xylose isomerase-like"/>
    <property type="match status" value="1"/>
</dbReference>
<evidence type="ECO:0000313" key="1">
    <source>
        <dbReference type="EMBL" id="OWY32909.1"/>
    </source>
</evidence>
<keyword evidence="2" id="KW-1185">Reference proteome</keyword>
<sequence>MSPVLVAASAYGADLVRRVGHADLVPMVAAAGAAGLEIRRELFDGPQDLPALRALLEQHKLFSVYSAPFELFGADGRFDREQIGQAMNEAEEIGARFLKVSLGHFSAGSDLQSLLRFLSHSPIEVLLENDQTPQGGRLEPIVSFLALCTGNGYAFGMTFDMGNWHWQGVDPETAARSLAPHVRYVHCKGVQEDKGKLKAVPLQAQDTHWPSMLAHFPTGILRAIEFPLVGTDLEETTRRHVAMLAAV</sequence>
<dbReference type="EMBL" id="NJGV01000022">
    <property type="protein sequence ID" value="OWY32909.1"/>
    <property type="molecule type" value="Genomic_DNA"/>
</dbReference>
<dbReference type="Gene3D" id="3.20.20.150">
    <property type="entry name" value="Divalent-metal-dependent TIM barrel enzymes"/>
    <property type="match status" value="1"/>
</dbReference>
<comment type="caution">
    <text evidence="1">The sequence shown here is derived from an EMBL/GenBank/DDBJ whole genome shotgun (WGS) entry which is preliminary data.</text>
</comment>
<dbReference type="Proteomes" id="UP000214747">
    <property type="component" value="Unassembled WGS sequence"/>
</dbReference>
<reference evidence="1 2" key="1">
    <citation type="journal article" date="2010" name="Int. J. Syst. Evol. Microbiol.">
        <title>Reclassification of Herbaspirillum putei as a later heterotypic synonym of Herbaspirillum huttiense, with the description of H. huttiense subsp. huttiense subsp. nov. and H. huttiense subsp. putei subsp. nov., comb. nov., and description of Herbaspirillum aquaticum sp. nov.</title>
        <authorList>
            <person name="Dobritsa A.P."/>
            <person name="Reddy M.C."/>
            <person name="Samadpour M."/>
        </authorList>
    </citation>
    <scope>NUCLEOTIDE SEQUENCE [LARGE SCALE GENOMIC DNA]</scope>
    <source>
        <strain evidence="1 2">IEH 4430</strain>
    </source>
</reference>
<dbReference type="GO" id="GO:0016853">
    <property type="term" value="F:isomerase activity"/>
    <property type="evidence" value="ECO:0007669"/>
    <property type="project" value="UniProtKB-KW"/>
</dbReference>
<evidence type="ECO:0000313" key="2">
    <source>
        <dbReference type="Proteomes" id="UP000214747"/>
    </source>
</evidence>